<dbReference type="InterPro" id="IPR039699">
    <property type="entry name" value="Ribosomal_uL30"/>
</dbReference>
<dbReference type="AlphaFoldDB" id="A0AAW1TCN1"/>
<evidence type="ECO:0000313" key="6">
    <source>
        <dbReference type="EMBL" id="KAK9866221.1"/>
    </source>
</evidence>
<keyword evidence="7" id="KW-1185">Reference proteome</keyword>
<dbReference type="GO" id="GO:0022625">
    <property type="term" value="C:cytosolic large ribosomal subunit"/>
    <property type="evidence" value="ECO:0007669"/>
    <property type="project" value="TreeGrafter"/>
</dbReference>
<dbReference type="InterPro" id="IPR036919">
    <property type="entry name" value="Ribo_uL30_ferredoxin-like_sf"/>
</dbReference>
<dbReference type="Gene3D" id="3.30.1390.20">
    <property type="entry name" value="Ribosomal protein L30, ferredoxin-like fold domain"/>
    <property type="match status" value="2"/>
</dbReference>
<keyword evidence="2" id="KW-0689">Ribosomal protein</keyword>
<evidence type="ECO:0000256" key="3">
    <source>
        <dbReference type="ARBA" id="ARBA00023274"/>
    </source>
</evidence>
<dbReference type="InterPro" id="IPR016082">
    <property type="entry name" value="Ribosomal_uL30_ferredoxin-like"/>
</dbReference>
<dbReference type="GO" id="GO:0003735">
    <property type="term" value="F:structural constituent of ribosome"/>
    <property type="evidence" value="ECO:0007669"/>
    <property type="project" value="TreeGrafter"/>
</dbReference>
<sequence>MANEPGKPVPETILKKRKRDEEWAAKKAAKASDTRKYSKEKRSVIFKKAEQYVKEYRQQEQDLIRLTREAKSKGGYYVPEEGKLAFVIRIRGINDMHPKVRKILQLLRLRQINNGVFIRVNKAIINMMRRVEPYIAWGYPNLKSVKELIYKRGHGKINKDRIPLTDNGIIERSLGKEGIICMEDLVHEIYTVGPNFKKANNFLWPFKLSCASGGMDRKRNHYIEGGQYGNREEFINNLIRRMN</sequence>
<evidence type="ECO:0000259" key="4">
    <source>
        <dbReference type="Pfam" id="PF00327"/>
    </source>
</evidence>
<dbReference type="InterPro" id="IPR005998">
    <property type="entry name" value="Ribosomal_uL30_euk"/>
</dbReference>
<protein>
    <recommendedName>
        <fullName evidence="8">60S ribosomal protein L7</fullName>
    </recommendedName>
</protein>
<dbReference type="InterPro" id="IPR012988">
    <property type="entry name" value="Ribosomal_uL30_N_euk"/>
</dbReference>
<comment type="caution">
    <text evidence="6">The sequence shown here is derived from an EMBL/GenBank/DDBJ whole genome shotgun (WGS) entry which is preliminary data.</text>
</comment>
<evidence type="ECO:0000256" key="2">
    <source>
        <dbReference type="ARBA" id="ARBA00022980"/>
    </source>
</evidence>
<dbReference type="CDD" id="cd01657">
    <property type="entry name" value="Ribosomal_L7_archeal_euk"/>
    <property type="match status" value="1"/>
</dbReference>
<dbReference type="FunFam" id="3.30.1390.20:FF:000002">
    <property type="entry name" value="60S ribosomal protein L7"/>
    <property type="match status" value="1"/>
</dbReference>
<organism evidence="6 7">
    <name type="scientific">Apatococcus fuscideae</name>
    <dbReference type="NCBI Taxonomy" id="2026836"/>
    <lineage>
        <taxon>Eukaryota</taxon>
        <taxon>Viridiplantae</taxon>
        <taxon>Chlorophyta</taxon>
        <taxon>core chlorophytes</taxon>
        <taxon>Trebouxiophyceae</taxon>
        <taxon>Chlorellales</taxon>
        <taxon>Chlorellaceae</taxon>
        <taxon>Apatococcus</taxon>
    </lineage>
</organism>
<dbReference type="Pfam" id="PF08079">
    <property type="entry name" value="Ribosomal_L30_N"/>
    <property type="match status" value="1"/>
</dbReference>
<dbReference type="PANTHER" id="PTHR11524:SF16">
    <property type="entry name" value="LARGE RIBOSOMAL SUBUNIT PROTEIN UL30"/>
    <property type="match status" value="1"/>
</dbReference>
<feature type="domain" description="Large ribosomal subunit protein uL30 N-terminal eukaryotes" evidence="5">
    <location>
        <begin position="9"/>
        <end position="80"/>
    </location>
</feature>
<keyword evidence="3" id="KW-0687">Ribonucleoprotein</keyword>
<dbReference type="PANTHER" id="PTHR11524">
    <property type="entry name" value="60S RIBOSOMAL PROTEIN L7"/>
    <property type="match status" value="1"/>
</dbReference>
<dbReference type="NCBIfam" id="TIGR01310">
    <property type="entry name" value="uL30_euk"/>
    <property type="match status" value="1"/>
</dbReference>
<dbReference type="GO" id="GO:0000463">
    <property type="term" value="P:maturation of LSU-rRNA from tricistronic rRNA transcript (SSU-rRNA, 5.8S rRNA, LSU-rRNA)"/>
    <property type="evidence" value="ECO:0007669"/>
    <property type="project" value="TreeGrafter"/>
</dbReference>
<proteinExistence type="inferred from homology"/>
<dbReference type="Pfam" id="PF00327">
    <property type="entry name" value="Ribosomal_L30"/>
    <property type="match status" value="1"/>
</dbReference>
<dbReference type="InterPro" id="IPR035808">
    <property type="entry name" value="Ribosomal_uL30_euk_arc"/>
</dbReference>
<dbReference type="EMBL" id="JALJOV010000178">
    <property type="protein sequence ID" value="KAK9866221.1"/>
    <property type="molecule type" value="Genomic_DNA"/>
</dbReference>
<evidence type="ECO:0000313" key="7">
    <source>
        <dbReference type="Proteomes" id="UP001485043"/>
    </source>
</evidence>
<dbReference type="GO" id="GO:0003723">
    <property type="term" value="F:RNA binding"/>
    <property type="evidence" value="ECO:0007669"/>
    <property type="project" value="InterPro"/>
</dbReference>
<dbReference type="SUPFAM" id="SSF55129">
    <property type="entry name" value="Ribosomal protein L30p/L7e"/>
    <property type="match status" value="1"/>
</dbReference>
<feature type="domain" description="Large ribosomal subunit protein uL30-like ferredoxin-like fold" evidence="4">
    <location>
        <begin position="85"/>
        <end position="135"/>
    </location>
</feature>
<evidence type="ECO:0000256" key="1">
    <source>
        <dbReference type="ARBA" id="ARBA00007594"/>
    </source>
</evidence>
<evidence type="ECO:0000259" key="5">
    <source>
        <dbReference type="Pfam" id="PF08079"/>
    </source>
</evidence>
<evidence type="ECO:0008006" key="8">
    <source>
        <dbReference type="Google" id="ProtNLM"/>
    </source>
</evidence>
<dbReference type="FunFam" id="3.30.1390.20:FF:000003">
    <property type="entry name" value="60S ribosomal protein L7"/>
    <property type="match status" value="1"/>
</dbReference>
<reference evidence="6 7" key="1">
    <citation type="journal article" date="2024" name="Nat. Commun.">
        <title>Phylogenomics reveals the evolutionary origins of lichenization in chlorophyte algae.</title>
        <authorList>
            <person name="Puginier C."/>
            <person name="Libourel C."/>
            <person name="Otte J."/>
            <person name="Skaloud P."/>
            <person name="Haon M."/>
            <person name="Grisel S."/>
            <person name="Petersen M."/>
            <person name="Berrin J.G."/>
            <person name="Delaux P.M."/>
            <person name="Dal Grande F."/>
            <person name="Keller J."/>
        </authorList>
    </citation>
    <scope>NUCLEOTIDE SEQUENCE [LARGE SCALE GENOMIC DNA]</scope>
    <source>
        <strain evidence="6 7">SAG 2523</strain>
    </source>
</reference>
<name>A0AAW1TCN1_9CHLO</name>
<comment type="similarity">
    <text evidence="1">Belongs to the universal ribosomal protein uL30 family.</text>
</comment>
<gene>
    <name evidence="6" type="ORF">WJX84_002943</name>
</gene>
<accession>A0AAW1TCN1</accession>
<dbReference type="Proteomes" id="UP001485043">
    <property type="component" value="Unassembled WGS sequence"/>
</dbReference>